<dbReference type="GO" id="GO:0003700">
    <property type="term" value="F:DNA-binding transcription factor activity"/>
    <property type="evidence" value="ECO:0007669"/>
    <property type="project" value="InterPro"/>
</dbReference>
<reference evidence="2 3" key="1">
    <citation type="submission" date="2011-01" db="EMBL/GenBank/DDBJ databases">
        <title>Whole genome sequence of Tetragenococcus halophilus NBRC 12172.</title>
        <authorList>
            <person name="Nakazawa H."/>
            <person name="Omata S."/>
            <person name="Koga C."/>
            <person name="Watanabe Y."/>
            <person name="Katano Y."/>
            <person name="Ito N."/>
            <person name="Tsukatani N."/>
            <person name="Ankai A."/>
            <person name="Oguchi A."/>
            <person name="Fukui S."/>
            <person name="Yashiro I."/>
            <person name="Kamata S."/>
            <person name="Hashimoto Y."/>
            <person name="Yamazaki J."/>
            <person name="Taguchi H."/>
            <person name="Tanaka A."/>
            <person name="Koyama T."/>
            <person name="Ichige A."/>
            <person name="Hanya Y."/>
            <person name="Tanikawa S."/>
            <person name="Yamazaki S."/>
            <person name="Fujita N."/>
        </authorList>
    </citation>
    <scope>NUCLEOTIDE SEQUENCE [LARGE SCALE GENOMIC DNA]</scope>
    <source>
        <strain evidence="3">DSM 20338 / JCM 20259 / NCIMB 9735 / NBRC 12172</strain>
    </source>
</reference>
<dbReference type="Gene3D" id="1.10.10.10">
    <property type="entry name" value="Winged helix-like DNA-binding domain superfamily/Winged helix DNA-binding domain"/>
    <property type="match status" value="1"/>
</dbReference>
<dbReference type="PANTHER" id="PTHR30432">
    <property type="entry name" value="TRANSCRIPTIONAL REGULATOR MODE"/>
    <property type="match status" value="1"/>
</dbReference>
<gene>
    <name evidence="2" type="ordered locus">TEH_06370</name>
</gene>
<evidence type="ECO:0000259" key="1">
    <source>
        <dbReference type="Pfam" id="PF00126"/>
    </source>
</evidence>
<dbReference type="InterPro" id="IPR036390">
    <property type="entry name" value="WH_DNA-bd_sf"/>
</dbReference>
<dbReference type="InterPro" id="IPR051815">
    <property type="entry name" value="Molybdate_resp_trans_reg"/>
</dbReference>
<keyword evidence="2" id="KW-0238">DNA-binding</keyword>
<dbReference type="PANTHER" id="PTHR30432:SF1">
    <property type="entry name" value="DNA-BINDING TRANSCRIPTIONAL DUAL REGULATOR MODE"/>
    <property type="match status" value="1"/>
</dbReference>
<evidence type="ECO:0000313" key="3">
    <source>
        <dbReference type="Proteomes" id="UP000002663"/>
    </source>
</evidence>
<dbReference type="InterPro" id="IPR036388">
    <property type="entry name" value="WH-like_DNA-bd_sf"/>
</dbReference>
<dbReference type="GO" id="GO:0003677">
    <property type="term" value="F:DNA binding"/>
    <property type="evidence" value="ECO:0007669"/>
    <property type="project" value="UniProtKB-KW"/>
</dbReference>
<dbReference type="KEGG" id="thl:TEH_06370"/>
<dbReference type="InterPro" id="IPR000847">
    <property type="entry name" value="LysR_HTH_N"/>
</dbReference>
<dbReference type="EMBL" id="AP012046">
    <property type="protein sequence ID" value="BAK93964.1"/>
    <property type="molecule type" value="Genomic_DNA"/>
</dbReference>
<dbReference type="RefSeq" id="WP_014124030.1">
    <property type="nucleotide sequence ID" value="NC_016052.1"/>
</dbReference>
<protein>
    <submittedName>
        <fullName evidence="2">DNA-binding protein</fullName>
    </submittedName>
</protein>
<evidence type="ECO:0000313" key="2">
    <source>
        <dbReference type="EMBL" id="BAK93964.1"/>
    </source>
</evidence>
<dbReference type="AlphaFoldDB" id="A0AAN1VQG0"/>
<dbReference type="Pfam" id="PF00126">
    <property type="entry name" value="HTH_1"/>
    <property type="match status" value="1"/>
</dbReference>
<name>A0AAN1VQG0_TETHN</name>
<organism evidence="2 3">
    <name type="scientific">Tetragenococcus halophilus (strain DSM 20338 / JCM 20259 / NCIMB 9735 / NBRC 12172)</name>
    <name type="common">Pediococcus halophilus</name>
    <dbReference type="NCBI Taxonomy" id="945021"/>
    <lineage>
        <taxon>Bacteria</taxon>
        <taxon>Bacillati</taxon>
        <taxon>Bacillota</taxon>
        <taxon>Bacilli</taxon>
        <taxon>Lactobacillales</taxon>
        <taxon>Enterococcaceae</taxon>
        <taxon>Tetragenococcus</taxon>
    </lineage>
</organism>
<dbReference type="Proteomes" id="UP000002663">
    <property type="component" value="Chromosome"/>
</dbReference>
<dbReference type="SUPFAM" id="SSF46785">
    <property type="entry name" value="Winged helix' DNA-binding domain"/>
    <property type="match status" value="1"/>
</dbReference>
<proteinExistence type="predicted"/>
<sequence length="119" mass="13686">MTKQNELSYKMTLRLKKGEIFFDPGVLDVLNLVNENGSLSQAAKEMGMSYNKAWRIVQKAEKLWGKKLIVSKIGGFQGGGSQLTQEGKKLVRKYESFEKEANKKVKQLFHDIFLTEKKW</sequence>
<feature type="domain" description="HTH lysR-type" evidence="1">
    <location>
        <begin position="27"/>
        <end position="87"/>
    </location>
</feature>
<accession>A0AAN1VQG0</accession>